<reference evidence="3" key="1">
    <citation type="journal article" date="2020" name="Nature">
        <title>Giant virus diversity and host interactions through global metagenomics.</title>
        <authorList>
            <person name="Schulz F."/>
            <person name="Roux S."/>
            <person name="Paez-Espino D."/>
            <person name="Jungbluth S."/>
            <person name="Walsh D.A."/>
            <person name="Denef V.J."/>
            <person name="McMahon K.D."/>
            <person name="Konstantinidis K.T."/>
            <person name="Eloe-Fadrosh E.A."/>
            <person name="Kyrpides N.C."/>
            <person name="Woyke T."/>
        </authorList>
    </citation>
    <scope>NUCLEOTIDE SEQUENCE</scope>
    <source>
        <strain evidence="3">GVMAG-M-3300020182-84</strain>
    </source>
</reference>
<proteinExistence type="inferred from homology"/>
<dbReference type="InterPro" id="IPR050747">
    <property type="entry name" value="Mitochondrial_chaperone_BCS1"/>
</dbReference>
<accession>A0A6C0C3H4</accession>
<evidence type="ECO:0000256" key="1">
    <source>
        <dbReference type="ARBA" id="ARBA00007448"/>
    </source>
</evidence>
<dbReference type="InterPro" id="IPR027417">
    <property type="entry name" value="P-loop_NTPase"/>
</dbReference>
<dbReference type="InterPro" id="IPR003960">
    <property type="entry name" value="ATPase_AAA_CS"/>
</dbReference>
<dbReference type="Gene3D" id="3.40.50.300">
    <property type="entry name" value="P-loop containing nucleotide triphosphate hydrolases"/>
    <property type="match status" value="1"/>
</dbReference>
<feature type="domain" description="AAA+ ATPase" evidence="2">
    <location>
        <begin position="267"/>
        <end position="450"/>
    </location>
</feature>
<evidence type="ECO:0000259" key="2">
    <source>
        <dbReference type="SMART" id="SM00382"/>
    </source>
</evidence>
<dbReference type="GO" id="GO:0005524">
    <property type="term" value="F:ATP binding"/>
    <property type="evidence" value="ECO:0007669"/>
    <property type="project" value="InterPro"/>
</dbReference>
<sequence length="508" mass="59260">MINIDETMRFFIMSQFSNASSPSFLVILLVVGHYLMSHDFQIILNNIKHYLTKRNAIVFEGTKSICQGYNDMPTITANYCDEFVALFEYIMENSLENNSINELKYIYSNINKRKCSYQSSFDNNGIYIVDQGHSFNVCKSIQAHVDLDDSRDDDEKKSNQSKSNKTTTIRITLFSYVNSVLELKKFVKNICDDYKKRVEDKRKDKKYLYSLTTCKFEEDVYDCWNENIFKSTCSFNNLFFDEKQCVKNKVDFFSNNEQWYYDKGIPYSLGIGLYGRPGTGKTSFIKALANYTNRHIITLSFKILKTVKDLDTFFYENVYNGDNKDHPIDFDSKIIVFEDIDCASEIVFSRDEKKKDNFIYSSSSDDDENDKRKKYTKINDSSDDSVKVKELLKPTYENPITLDDILNIFDGIKETPGRIIIITSNHYDKLDKALVRPGRIDITMEMKNASKNVLKEMFFHFFNKEISSIILNNYMEYSASPAEITSFYLQCNNNIETFNKLLLPESNI</sequence>
<dbReference type="InterPro" id="IPR003593">
    <property type="entry name" value="AAA+_ATPase"/>
</dbReference>
<evidence type="ECO:0000313" key="3">
    <source>
        <dbReference type="EMBL" id="QHS98083.1"/>
    </source>
</evidence>
<dbReference type="PROSITE" id="PS00674">
    <property type="entry name" value="AAA"/>
    <property type="match status" value="1"/>
</dbReference>
<dbReference type="Pfam" id="PF00004">
    <property type="entry name" value="AAA"/>
    <property type="match status" value="1"/>
</dbReference>
<dbReference type="PANTHER" id="PTHR23070">
    <property type="entry name" value="BCS1 AAA-TYPE ATPASE"/>
    <property type="match status" value="1"/>
</dbReference>
<dbReference type="EMBL" id="MN739312">
    <property type="protein sequence ID" value="QHS98083.1"/>
    <property type="molecule type" value="Genomic_DNA"/>
</dbReference>
<organism evidence="3">
    <name type="scientific">viral metagenome</name>
    <dbReference type="NCBI Taxonomy" id="1070528"/>
    <lineage>
        <taxon>unclassified sequences</taxon>
        <taxon>metagenomes</taxon>
        <taxon>organismal metagenomes</taxon>
    </lineage>
</organism>
<protein>
    <recommendedName>
        <fullName evidence="2">AAA+ ATPase domain-containing protein</fullName>
    </recommendedName>
</protein>
<dbReference type="SUPFAM" id="SSF52540">
    <property type="entry name" value="P-loop containing nucleoside triphosphate hydrolases"/>
    <property type="match status" value="1"/>
</dbReference>
<comment type="similarity">
    <text evidence="1">Belongs to the AAA ATPase family. BCS1 subfamily.</text>
</comment>
<dbReference type="SMART" id="SM00382">
    <property type="entry name" value="AAA"/>
    <property type="match status" value="1"/>
</dbReference>
<dbReference type="InterPro" id="IPR003959">
    <property type="entry name" value="ATPase_AAA_core"/>
</dbReference>
<dbReference type="GO" id="GO:0016887">
    <property type="term" value="F:ATP hydrolysis activity"/>
    <property type="evidence" value="ECO:0007669"/>
    <property type="project" value="InterPro"/>
</dbReference>
<dbReference type="AlphaFoldDB" id="A0A6C0C3H4"/>
<name>A0A6C0C3H4_9ZZZZ</name>